<evidence type="ECO:0000256" key="3">
    <source>
        <dbReference type="ARBA" id="ARBA00022679"/>
    </source>
</evidence>
<evidence type="ECO:0000256" key="8">
    <source>
        <dbReference type="ARBA" id="ARBA00022840"/>
    </source>
</evidence>
<sequence length="337" mass="38124">MPIRYDFSDIKKITNGFKDKLGEGGFGTVYKGKLRSGLVVAVKIMGKSKATGQEFINEVATIGRIHHANVVQMIGFCFEGSKRALIYEFMPNGSLEKYIFPREGEEQHISLSCEKMYEISHKVAAGIDYLHRGCDMRILHFDIKPHNILLDEDFNPKISDFGLAKLYATDDSIVNLTAARGTIGYMAPELFYKNIGGISYKADVYSFGMLLMEMAGRRRNISPLVEQLSQIYFPSWIYEQIKKGKEIEMEDATAEETKLLKKMIIVALWCIQLKPGDRPSMNKVIEMLEGDVELLVIPPKPFLSPQEENQEAEMQVEDEEAATPELTEPAEEIVKGY</sequence>
<dbReference type="PIRSF" id="PIRSF000654">
    <property type="entry name" value="Integrin-linked_kinase"/>
    <property type="match status" value="1"/>
</dbReference>
<dbReference type="PROSITE" id="PS00107">
    <property type="entry name" value="PROTEIN_KINASE_ATP"/>
    <property type="match status" value="1"/>
</dbReference>
<keyword evidence="6 12" id="KW-0547">Nucleotide-binding</keyword>
<evidence type="ECO:0000259" key="15">
    <source>
        <dbReference type="PROSITE" id="PS50011"/>
    </source>
</evidence>
<dbReference type="AlphaFoldDB" id="A0AAF1AW94"/>
<dbReference type="SUPFAM" id="SSF56112">
    <property type="entry name" value="Protein kinase-like (PK-like)"/>
    <property type="match status" value="1"/>
</dbReference>
<evidence type="ECO:0000313" key="16">
    <source>
        <dbReference type="EMBL" id="WOG97304.1"/>
    </source>
</evidence>
<reference evidence="16" key="1">
    <citation type="journal article" date="2016" name="Nat. Genet.">
        <title>A high-quality carrot genome assembly provides new insights into carotenoid accumulation and asterid genome evolution.</title>
        <authorList>
            <person name="Iorizzo M."/>
            <person name="Ellison S."/>
            <person name="Senalik D."/>
            <person name="Zeng P."/>
            <person name="Satapoomin P."/>
            <person name="Huang J."/>
            <person name="Bowman M."/>
            <person name="Iovene M."/>
            <person name="Sanseverino W."/>
            <person name="Cavagnaro P."/>
            <person name="Yildiz M."/>
            <person name="Macko-Podgorni A."/>
            <person name="Moranska E."/>
            <person name="Grzebelus E."/>
            <person name="Grzebelus D."/>
            <person name="Ashrafi H."/>
            <person name="Zheng Z."/>
            <person name="Cheng S."/>
            <person name="Spooner D."/>
            <person name="Van Deynze A."/>
            <person name="Simon P."/>
        </authorList>
    </citation>
    <scope>NUCLEOTIDE SEQUENCE</scope>
    <source>
        <tissue evidence="16">Leaf</tissue>
    </source>
</reference>
<evidence type="ECO:0000256" key="1">
    <source>
        <dbReference type="ARBA" id="ARBA00004479"/>
    </source>
</evidence>
<dbReference type="PANTHER" id="PTHR27009">
    <property type="entry name" value="RUST RESISTANCE KINASE LR10-RELATED"/>
    <property type="match status" value="1"/>
</dbReference>
<keyword evidence="8 12" id="KW-0067">ATP-binding</keyword>
<evidence type="ECO:0000256" key="7">
    <source>
        <dbReference type="ARBA" id="ARBA00022777"/>
    </source>
</evidence>
<dbReference type="InterPro" id="IPR011009">
    <property type="entry name" value="Kinase-like_dom_sf"/>
</dbReference>
<evidence type="ECO:0000256" key="14">
    <source>
        <dbReference type="SAM" id="MobiDB-lite"/>
    </source>
</evidence>
<keyword evidence="3" id="KW-0808">Transferase</keyword>
<keyword evidence="17" id="KW-1185">Reference proteome</keyword>
<dbReference type="EMBL" id="CP093346">
    <property type="protein sequence ID" value="WOG97304.1"/>
    <property type="molecule type" value="Genomic_DNA"/>
</dbReference>
<dbReference type="InterPro" id="IPR045874">
    <property type="entry name" value="LRK10/LRL21-25-like"/>
</dbReference>
<evidence type="ECO:0000256" key="12">
    <source>
        <dbReference type="PROSITE-ProRule" id="PRU10141"/>
    </source>
</evidence>
<gene>
    <name evidence="16" type="ORF">DCAR_0416644</name>
</gene>
<dbReference type="InterPro" id="IPR000719">
    <property type="entry name" value="Prot_kinase_dom"/>
</dbReference>
<proteinExistence type="inferred from homology"/>
<name>A0AAF1AW94_DAUCS</name>
<keyword evidence="10" id="KW-0472">Membrane</keyword>
<keyword evidence="4" id="KW-0812">Transmembrane</keyword>
<dbReference type="FunFam" id="3.30.200.20:FF:000178">
    <property type="entry name" value="serine/threonine-protein kinase PBS1-like"/>
    <property type="match status" value="1"/>
</dbReference>
<feature type="compositionally biased region" description="Acidic residues" evidence="14">
    <location>
        <begin position="308"/>
        <end position="322"/>
    </location>
</feature>
<dbReference type="PROSITE" id="PS50011">
    <property type="entry name" value="PROTEIN_KINASE_DOM"/>
    <property type="match status" value="1"/>
</dbReference>
<dbReference type="InterPro" id="IPR008271">
    <property type="entry name" value="Ser/Thr_kinase_AS"/>
</dbReference>
<feature type="binding site" evidence="12">
    <location>
        <position position="43"/>
    </location>
    <ligand>
        <name>ATP</name>
        <dbReference type="ChEBI" id="CHEBI:30616"/>
    </ligand>
</feature>
<feature type="domain" description="Protein kinase" evidence="15">
    <location>
        <begin position="15"/>
        <end position="303"/>
    </location>
</feature>
<evidence type="ECO:0000256" key="13">
    <source>
        <dbReference type="RuleBase" id="RU000304"/>
    </source>
</evidence>
<dbReference type="GO" id="GO:0005524">
    <property type="term" value="F:ATP binding"/>
    <property type="evidence" value="ECO:0007669"/>
    <property type="project" value="UniProtKB-UniRule"/>
</dbReference>
<feature type="region of interest" description="Disordered" evidence="14">
    <location>
        <begin position="304"/>
        <end position="337"/>
    </location>
</feature>
<dbReference type="GO" id="GO:0016020">
    <property type="term" value="C:membrane"/>
    <property type="evidence" value="ECO:0007669"/>
    <property type="project" value="UniProtKB-SubCell"/>
</dbReference>
<dbReference type="Proteomes" id="UP000077755">
    <property type="component" value="Chromosome 4"/>
</dbReference>
<comment type="subcellular location">
    <subcellularLocation>
        <location evidence="1">Membrane</location>
        <topology evidence="1">Single-pass type I membrane protein</topology>
    </subcellularLocation>
</comment>
<keyword evidence="11" id="KW-0325">Glycoprotein</keyword>
<dbReference type="SMART" id="SM00220">
    <property type="entry name" value="S_TKc"/>
    <property type="match status" value="1"/>
</dbReference>
<dbReference type="InterPro" id="IPR017441">
    <property type="entry name" value="Protein_kinase_ATP_BS"/>
</dbReference>
<dbReference type="Gene3D" id="1.10.510.10">
    <property type="entry name" value="Transferase(Phosphotransferase) domain 1"/>
    <property type="match status" value="1"/>
</dbReference>
<keyword evidence="5" id="KW-0732">Signal</keyword>
<dbReference type="GO" id="GO:0004674">
    <property type="term" value="F:protein serine/threonine kinase activity"/>
    <property type="evidence" value="ECO:0007669"/>
    <property type="project" value="UniProtKB-KW"/>
</dbReference>
<protein>
    <recommendedName>
        <fullName evidence="15">Protein kinase domain-containing protein</fullName>
    </recommendedName>
</protein>
<evidence type="ECO:0000256" key="6">
    <source>
        <dbReference type="ARBA" id="ARBA00022741"/>
    </source>
</evidence>
<keyword evidence="7" id="KW-0418">Kinase</keyword>
<dbReference type="Gene3D" id="3.30.200.20">
    <property type="entry name" value="Phosphorylase Kinase, domain 1"/>
    <property type="match status" value="1"/>
</dbReference>
<evidence type="ECO:0000256" key="5">
    <source>
        <dbReference type="ARBA" id="ARBA00022729"/>
    </source>
</evidence>
<dbReference type="Pfam" id="PF00069">
    <property type="entry name" value="Pkinase"/>
    <property type="match status" value="1"/>
</dbReference>
<keyword evidence="2 13" id="KW-0723">Serine/threonine-protein kinase</keyword>
<dbReference type="FunFam" id="1.10.510.10:FF:000590">
    <property type="entry name" value="PR5-like receptor kinase"/>
    <property type="match status" value="1"/>
</dbReference>
<comment type="similarity">
    <text evidence="13">Belongs to the protein kinase superfamily.</text>
</comment>
<evidence type="ECO:0000256" key="9">
    <source>
        <dbReference type="ARBA" id="ARBA00022989"/>
    </source>
</evidence>
<organism evidence="16 17">
    <name type="scientific">Daucus carota subsp. sativus</name>
    <name type="common">Carrot</name>
    <dbReference type="NCBI Taxonomy" id="79200"/>
    <lineage>
        <taxon>Eukaryota</taxon>
        <taxon>Viridiplantae</taxon>
        <taxon>Streptophyta</taxon>
        <taxon>Embryophyta</taxon>
        <taxon>Tracheophyta</taxon>
        <taxon>Spermatophyta</taxon>
        <taxon>Magnoliopsida</taxon>
        <taxon>eudicotyledons</taxon>
        <taxon>Gunneridae</taxon>
        <taxon>Pentapetalae</taxon>
        <taxon>asterids</taxon>
        <taxon>campanulids</taxon>
        <taxon>Apiales</taxon>
        <taxon>Apiaceae</taxon>
        <taxon>Apioideae</taxon>
        <taxon>Scandiceae</taxon>
        <taxon>Daucinae</taxon>
        <taxon>Daucus</taxon>
        <taxon>Daucus sect. Daucus</taxon>
    </lineage>
</organism>
<reference evidence="16" key="2">
    <citation type="submission" date="2022-03" db="EMBL/GenBank/DDBJ databases">
        <title>Draft title - Genomic analysis of global carrot germplasm unveils the trajectory of domestication and the origin of high carotenoid orange carrot.</title>
        <authorList>
            <person name="Iorizzo M."/>
            <person name="Ellison S."/>
            <person name="Senalik D."/>
            <person name="Macko-Podgorni A."/>
            <person name="Grzebelus D."/>
            <person name="Bostan H."/>
            <person name="Rolling W."/>
            <person name="Curaba J."/>
            <person name="Simon P."/>
        </authorList>
    </citation>
    <scope>NUCLEOTIDE SEQUENCE</scope>
    <source>
        <tissue evidence="16">Leaf</tissue>
    </source>
</reference>
<evidence type="ECO:0000256" key="10">
    <source>
        <dbReference type="ARBA" id="ARBA00023136"/>
    </source>
</evidence>
<evidence type="ECO:0000256" key="11">
    <source>
        <dbReference type="ARBA" id="ARBA00023180"/>
    </source>
</evidence>
<keyword evidence="9" id="KW-1133">Transmembrane helix</keyword>
<evidence type="ECO:0000313" key="17">
    <source>
        <dbReference type="Proteomes" id="UP000077755"/>
    </source>
</evidence>
<evidence type="ECO:0000256" key="2">
    <source>
        <dbReference type="ARBA" id="ARBA00022527"/>
    </source>
</evidence>
<dbReference type="PROSITE" id="PS00108">
    <property type="entry name" value="PROTEIN_KINASE_ST"/>
    <property type="match status" value="1"/>
</dbReference>
<accession>A0AAF1AW94</accession>
<evidence type="ECO:0000256" key="4">
    <source>
        <dbReference type="ARBA" id="ARBA00022692"/>
    </source>
</evidence>